<dbReference type="STRING" id="316067.Geob_0104"/>
<dbReference type="AlphaFoldDB" id="B9M8E3"/>
<dbReference type="eggNOG" id="COG0511">
    <property type="taxonomic scope" value="Bacteria"/>
</dbReference>
<name>B9M8E3_GEODF</name>
<dbReference type="HOGENOM" id="CLU_082089_1_0_7"/>
<evidence type="ECO:0000313" key="1">
    <source>
        <dbReference type="EMBL" id="ACM18478.1"/>
    </source>
</evidence>
<organism evidence="1 2">
    <name type="scientific">Geotalea daltonii (strain DSM 22248 / JCM 15807 / FRC-32)</name>
    <name type="common">Geobacter daltonii</name>
    <dbReference type="NCBI Taxonomy" id="316067"/>
    <lineage>
        <taxon>Bacteria</taxon>
        <taxon>Pseudomonadati</taxon>
        <taxon>Thermodesulfobacteriota</taxon>
        <taxon>Desulfuromonadia</taxon>
        <taxon>Geobacterales</taxon>
        <taxon>Geobacteraceae</taxon>
        <taxon>Geotalea</taxon>
    </lineage>
</organism>
<protein>
    <submittedName>
        <fullName evidence="1">4-hydroxybenzoyl-CoA reductase molybdenum cofactor biosynthesis protein, putative</fullName>
    </submittedName>
</protein>
<proteinExistence type="predicted"/>
<dbReference type="Gene3D" id="3.40.630.10">
    <property type="entry name" value="Zn peptidases"/>
    <property type="match status" value="1"/>
</dbReference>
<sequence>MKALKERVIIMKGAGEMASGIACRLHRSGFSRLLMLETSFPLAVRREVSFCEAVHDGQMAVEGIEAVRIEDGAGLAHAWETGRIAVMVDPKGDTVGRMQPDILIDATIAKRNLGTAITDAPLVIALGPGFTAGTDCHVVVETNRGHNLGRLITAGQAEANTGIPGNIGGFTKERVLRAKANGPFTTDRKIGDQITKGDVIGQVGTEAVTAPIDGILRGLIRPGSQVTTGLKIGDIDPRGDAGYCHTVSEKARALGGSVLEAILAVYNR</sequence>
<dbReference type="RefSeq" id="WP_012645207.1">
    <property type="nucleotide sequence ID" value="NC_011979.1"/>
</dbReference>
<accession>B9M8E3</accession>
<reference evidence="1 2" key="1">
    <citation type="submission" date="2009-01" db="EMBL/GenBank/DDBJ databases">
        <title>Complete sequence of Geobacter sp. FRC-32.</title>
        <authorList>
            <consortium name="US DOE Joint Genome Institute"/>
            <person name="Lucas S."/>
            <person name="Copeland A."/>
            <person name="Lapidus A."/>
            <person name="Glavina del Rio T."/>
            <person name="Dalin E."/>
            <person name="Tice H."/>
            <person name="Bruce D."/>
            <person name="Goodwin L."/>
            <person name="Pitluck S."/>
            <person name="Saunders E."/>
            <person name="Brettin T."/>
            <person name="Detter J.C."/>
            <person name="Han C."/>
            <person name="Larimer F."/>
            <person name="Land M."/>
            <person name="Hauser L."/>
            <person name="Kyrpides N."/>
            <person name="Ovchinnikova G."/>
            <person name="Kostka J."/>
            <person name="Richardson P."/>
        </authorList>
    </citation>
    <scope>NUCLEOTIDE SEQUENCE [LARGE SCALE GENOMIC DNA]</scope>
    <source>
        <strain evidence="2">DSM 22248 / JCM 15807 / FRC-32</strain>
    </source>
</reference>
<dbReference type="KEGG" id="geo:Geob_0104"/>
<dbReference type="EMBL" id="CP001390">
    <property type="protein sequence ID" value="ACM18478.1"/>
    <property type="molecule type" value="Genomic_DNA"/>
</dbReference>
<dbReference type="InterPro" id="IPR017695">
    <property type="entry name" value="Se-dep_Mo_hydrolase_YqeB"/>
</dbReference>
<dbReference type="OrthoDB" id="9815497at2"/>
<dbReference type="NCBIfam" id="TIGR03309">
    <property type="entry name" value="matur_yqeB"/>
    <property type="match status" value="1"/>
</dbReference>
<dbReference type="Proteomes" id="UP000007721">
    <property type="component" value="Chromosome"/>
</dbReference>
<gene>
    <name evidence="1" type="primary">pcmV</name>
    <name evidence="1" type="ordered locus">Geob_0104</name>
</gene>
<keyword evidence="2" id="KW-1185">Reference proteome</keyword>
<evidence type="ECO:0000313" key="2">
    <source>
        <dbReference type="Proteomes" id="UP000007721"/>
    </source>
</evidence>